<protein>
    <submittedName>
        <fullName evidence="9">EH domain binding protein 1</fullName>
    </submittedName>
</protein>
<feature type="compositionally biased region" description="Polar residues" evidence="5">
    <location>
        <begin position="587"/>
        <end position="608"/>
    </location>
</feature>
<dbReference type="SMR" id="F6VU81"/>
<feature type="region of interest" description="Disordered" evidence="5">
    <location>
        <begin position="199"/>
        <end position="236"/>
    </location>
</feature>
<feature type="compositionally biased region" description="Basic and acidic residues" evidence="5">
    <location>
        <begin position="666"/>
        <end position="686"/>
    </location>
</feature>
<name>F6VU81_MACMU</name>
<dbReference type="PANTHER" id="PTHR23167:SF43">
    <property type="entry name" value="EH DOMAIN-BINDING PROTEIN 1"/>
    <property type="match status" value="1"/>
</dbReference>
<feature type="compositionally biased region" description="Polar residues" evidence="5">
    <location>
        <begin position="687"/>
        <end position="697"/>
    </location>
</feature>
<dbReference type="VEuPathDB" id="HostDB:ENSMMUG00000016668"/>
<dbReference type="SUPFAM" id="SSF47576">
    <property type="entry name" value="Calponin-homology domain, CH-domain"/>
    <property type="match status" value="1"/>
</dbReference>
<evidence type="ECO:0000256" key="5">
    <source>
        <dbReference type="SAM" id="MobiDB-lite"/>
    </source>
</evidence>
<dbReference type="CDD" id="cd21254">
    <property type="entry name" value="CH_EHBP1"/>
    <property type="match status" value="1"/>
</dbReference>
<dbReference type="GO" id="GO:0005768">
    <property type="term" value="C:endosome"/>
    <property type="evidence" value="ECO:0007669"/>
    <property type="project" value="UniProtKB-SubCell"/>
</dbReference>
<evidence type="ECO:0000313" key="10">
    <source>
        <dbReference type="Proteomes" id="UP000006718"/>
    </source>
</evidence>
<evidence type="ECO:0000256" key="3">
    <source>
        <dbReference type="ARBA" id="ARBA00022753"/>
    </source>
</evidence>
<proteinExistence type="predicted"/>
<gene>
    <name evidence="9 11" type="primary">EHBP1</name>
</gene>
<feature type="compositionally biased region" description="Polar residues" evidence="5">
    <location>
        <begin position="893"/>
        <end position="909"/>
    </location>
</feature>
<feature type="compositionally biased region" description="Basic and acidic residues" evidence="5">
    <location>
        <begin position="912"/>
        <end position="929"/>
    </location>
</feature>
<evidence type="ECO:0000313" key="11">
    <source>
        <dbReference type="VGNC" id="VGNC:72138"/>
    </source>
</evidence>
<dbReference type="SMART" id="SM01203">
    <property type="entry name" value="DUF3585"/>
    <property type="match status" value="1"/>
</dbReference>
<dbReference type="Proteomes" id="UP000006718">
    <property type="component" value="Chromosome 13"/>
</dbReference>
<dbReference type="GeneTree" id="ENSGT00940000157597"/>
<comment type="subcellular location">
    <subcellularLocation>
        <location evidence="1">Endosome</location>
    </subcellularLocation>
</comment>
<accession>F6VU81</accession>
<dbReference type="AlphaFoldDB" id="F6VU81"/>
<dbReference type="Bgee" id="ENSMMUG00000016668">
    <property type="expression patterns" value="Expressed in spermatid and 23 other cell types or tissues"/>
</dbReference>
<dbReference type="InterPro" id="IPR036872">
    <property type="entry name" value="CH_dom_sf"/>
</dbReference>
<feature type="compositionally biased region" description="Polar residues" evidence="5">
    <location>
        <begin position="310"/>
        <end position="319"/>
    </location>
</feature>
<keyword evidence="4" id="KW-0175">Coiled coil</keyword>
<dbReference type="Pfam" id="PF10358">
    <property type="entry name" value="NT-C2"/>
    <property type="match status" value="1"/>
</dbReference>
<feature type="region of interest" description="Disordered" evidence="5">
    <location>
        <begin position="893"/>
        <end position="929"/>
    </location>
</feature>
<dbReference type="InterPro" id="IPR050540">
    <property type="entry name" value="F-actin_Monoox_Mical"/>
</dbReference>
<keyword evidence="2" id="KW-0597">Phosphoprotein</keyword>
<dbReference type="InterPro" id="IPR019448">
    <property type="entry name" value="NT-C2"/>
</dbReference>
<feature type="region of interest" description="Disordered" evidence="5">
    <location>
        <begin position="769"/>
        <end position="796"/>
    </location>
</feature>
<organism evidence="9 10">
    <name type="scientific">Macaca mulatta</name>
    <name type="common">Rhesus macaque</name>
    <dbReference type="NCBI Taxonomy" id="9544"/>
    <lineage>
        <taxon>Eukaryota</taxon>
        <taxon>Metazoa</taxon>
        <taxon>Chordata</taxon>
        <taxon>Craniata</taxon>
        <taxon>Vertebrata</taxon>
        <taxon>Euteleostomi</taxon>
        <taxon>Mammalia</taxon>
        <taxon>Eutheria</taxon>
        <taxon>Euarchontoglires</taxon>
        <taxon>Primates</taxon>
        <taxon>Haplorrhini</taxon>
        <taxon>Catarrhini</taxon>
        <taxon>Cercopithecidae</taxon>
        <taxon>Cercopithecinae</taxon>
        <taxon>Macaca</taxon>
    </lineage>
</organism>
<feature type="region of interest" description="Disordered" evidence="5">
    <location>
        <begin position="958"/>
        <end position="998"/>
    </location>
</feature>
<evidence type="ECO:0000256" key="4">
    <source>
        <dbReference type="ARBA" id="ARBA00023054"/>
    </source>
</evidence>
<feature type="domain" description="C2 NT-type" evidence="7">
    <location>
        <begin position="1"/>
        <end position="126"/>
    </location>
</feature>
<feature type="compositionally biased region" description="Basic and acidic residues" evidence="5">
    <location>
        <begin position="723"/>
        <end position="735"/>
    </location>
</feature>
<evidence type="ECO:0000259" key="7">
    <source>
        <dbReference type="PROSITE" id="PS51840"/>
    </source>
</evidence>
<feature type="compositionally biased region" description="Basic and acidic residues" evidence="5">
    <location>
        <begin position="959"/>
        <end position="998"/>
    </location>
</feature>
<feature type="domain" description="BMERB" evidence="8">
    <location>
        <begin position="989"/>
        <end position="1145"/>
    </location>
</feature>
<reference evidence="10" key="1">
    <citation type="journal article" date="2007" name="Science">
        <title>Evolutionary and biomedical insights from the rhesus macaque genome.</title>
        <authorList>
            <person name="Gibbs R.A."/>
            <person name="Rogers J."/>
            <person name="Katze M.G."/>
            <person name="Bumgarner R."/>
            <person name="Weinstock G.M."/>
            <person name="Mardis E.R."/>
            <person name="Remington K.A."/>
            <person name="Strausberg R.L."/>
            <person name="Venter J.C."/>
            <person name="Wilson R.K."/>
            <person name="Batzer M.A."/>
            <person name="Bustamante C.D."/>
            <person name="Eichler E.E."/>
            <person name="Hahn M.W."/>
            <person name="Hardison R.C."/>
            <person name="Makova K.D."/>
            <person name="Miller W."/>
            <person name="Milosavljevic A."/>
            <person name="Palermo R.E."/>
            <person name="Siepel A."/>
            <person name="Sikela J.M."/>
            <person name="Attaway T."/>
            <person name="Bell S."/>
            <person name="Bernard K.E."/>
            <person name="Buhay C.J."/>
            <person name="Chandrabose M.N."/>
            <person name="Dao M."/>
            <person name="Davis C."/>
            <person name="Delehaunty K.D."/>
            <person name="Ding Y."/>
            <person name="Dinh H.H."/>
            <person name="Dugan-Rocha S."/>
            <person name="Fulton L.A."/>
            <person name="Gabisi R.A."/>
            <person name="Garner T.T."/>
            <person name="Godfrey J."/>
            <person name="Hawes A.C."/>
            <person name="Hernandez J."/>
            <person name="Hines S."/>
            <person name="Holder M."/>
            <person name="Hume J."/>
            <person name="Jhangiani S.N."/>
            <person name="Joshi V."/>
            <person name="Khan Z.M."/>
            <person name="Kirkness E.F."/>
            <person name="Cree A."/>
            <person name="Fowler R.G."/>
            <person name="Lee S."/>
            <person name="Lewis L.R."/>
            <person name="Li Z."/>
            <person name="Liu Y.-S."/>
            <person name="Moore S.M."/>
            <person name="Muzny D."/>
            <person name="Nazareth L.V."/>
            <person name="Ngo D.N."/>
            <person name="Okwuonu G.O."/>
            <person name="Pai G."/>
            <person name="Parker D."/>
            <person name="Paul H.A."/>
            <person name="Pfannkoch C."/>
            <person name="Pohl C.S."/>
            <person name="Rogers Y.-H.C."/>
            <person name="Ruiz S.J."/>
            <person name="Sabo A."/>
            <person name="Santibanez J."/>
            <person name="Schneider B.W."/>
            <person name="Smith S.M."/>
            <person name="Sodergren E."/>
            <person name="Svatek A.F."/>
            <person name="Utterback T.R."/>
            <person name="Vattathil S."/>
            <person name="Warren W."/>
            <person name="White C.S."/>
            <person name="Chinwalla A.T."/>
            <person name="Feng Y."/>
            <person name="Halpern A.L."/>
            <person name="Hillier L.W."/>
            <person name="Huang X."/>
            <person name="Minx P."/>
            <person name="Nelson J.O."/>
            <person name="Pepin K.H."/>
            <person name="Qin X."/>
            <person name="Sutton G.G."/>
            <person name="Venter E."/>
            <person name="Walenz B.P."/>
            <person name="Wallis J.W."/>
            <person name="Worley K.C."/>
            <person name="Yang S.-P."/>
            <person name="Jones S.M."/>
            <person name="Marra M.A."/>
            <person name="Rocchi M."/>
            <person name="Schein J.E."/>
            <person name="Baertsch R."/>
            <person name="Clarke L."/>
            <person name="Csuros M."/>
            <person name="Glasscock J."/>
            <person name="Harris R.A."/>
            <person name="Havlak P."/>
            <person name="Jackson A.R."/>
            <person name="Jiang H."/>
            <person name="Liu Y."/>
            <person name="Messina D.N."/>
            <person name="Shen Y."/>
            <person name="Song H.X.-Z."/>
            <person name="Wylie T."/>
            <person name="Zhang L."/>
            <person name="Birney E."/>
            <person name="Han K."/>
            <person name="Konkel M.K."/>
            <person name="Lee J."/>
            <person name="Smit A.F.A."/>
            <person name="Ullmer B."/>
            <person name="Wang H."/>
            <person name="Xing J."/>
            <person name="Burhans R."/>
            <person name="Cheng Z."/>
            <person name="Karro J.E."/>
            <person name="Ma J."/>
            <person name="Raney B."/>
            <person name="She X."/>
            <person name="Cox M.J."/>
            <person name="Demuth J.P."/>
            <person name="Dumas L.J."/>
            <person name="Han S.-G."/>
            <person name="Hopkins J."/>
            <person name="Karimpour-Fard A."/>
            <person name="Kim Y.H."/>
            <person name="Pollack J.R."/>
            <person name="Vinar T."/>
            <person name="Addo-Quaye C."/>
            <person name="Degenhardt J."/>
            <person name="Denby A."/>
            <person name="Hubisz M.J."/>
            <person name="Indap A."/>
            <person name="Kosiol C."/>
            <person name="Lahn B.T."/>
            <person name="Lawson H.A."/>
            <person name="Marklein A."/>
            <person name="Nielsen R."/>
            <person name="Vallender E.J."/>
            <person name="Clark A.G."/>
            <person name="Ferguson B."/>
            <person name="Hernandez R.D."/>
            <person name="Hirani K."/>
            <person name="Kehrer-Sawatzki H."/>
            <person name="Kolb J."/>
            <person name="Patil S."/>
            <person name="Pu L.-L."/>
            <person name="Ren Y."/>
            <person name="Smith D.G."/>
            <person name="Wheeler D.A."/>
            <person name="Schenck I."/>
            <person name="Ball E.V."/>
            <person name="Chen R."/>
            <person name="Cooper D.N."/>
            <person name="Giardine B."/>
            <person name="Hsu F."/>
            <person name="Kent W.J."/>
            <person name="Lesk A."/>
            <person name="Nelson D.L."/>
            <person name="O'brien W.E."/>
            <person name="Pruefer K."/>
            <person name="Stenson P.D."/>
            <person name="Wallace J.C."/>
            <person name="Ke H."/>
            <person name="Liu X.-M."/>
            <person name="Wang P."/>
            <person name="Xiang A.P."/>
            <person name="Yang F."/>
            <person name="Barber G.P."/>
            <person name="Haussler D."/>
            <person name="Karolchik D."/>
            <person name="Kern A.D."/>
            <person name="Kuhn R.M."/>
            <person name="Smith K.E."/>
            <person name="Zwieg A.S."/>
        </authorList>
    </citation>
    <scope>NUCLEOTIDE SEQUENCE [LARGE SCALE GENOMIC DNA]</scope>
    <source>
        <strain evidence="10">17573</strain>
    </source>
</reference>
<dbReference type="PROSITE" id="PS51840">
    <property type="entry name" value="C2_NT"/>
    <property type="match status" value="1"/>
</dbReference>
<dbReference type="PROSITE" id="PS51848">
    <property type="entry name" value="BMERB"/>
    <property type="match status" value="1"/>
</dbReference>
<evidence type="ECO:0000256" key="1">
    <source>
        <dbReference type="ARBA" id="ARBA00004177"/>
    </source>
</evidence>
<feature type="region of interest" description="Disordered" evidence="5">
    <location>
        <begin position="666"/>
        <end position="697"/>
    </location>
</feature>
<reference evidence="9" key="4">
    <citation type="submission" date="2025-09" db="UniProtKB">
        <authorList>
            <consortium name="Ensembl"/>
        </authorList>
    </citation>
    <scope>IDENTIFICATION</scope>
    <source>
        <strain evidence="9">17573</strain>
    </source>
</reference>
<reference evidence="9" key="2">
    <citation type="submission" date="2019-01" db="EMBL/GenBank/DDBJ databases">
        <authorList>
            <person name="Graves T."/>
            <person name="Eichler E.E."/>
            <person name="Wilson R.K."/>
        </authorList>
    </citation>
    <scope>NUCLEOTIDE SEQUENCE [LARGE SCALE GENOMIC DNA]</scope>
    <source>
        <strain evidence="9">17573</strain>
    </source>
</reference>
<dbReference type="FunFam" id="1.10.418.10:FF:000023">
    <property type="entry name" value="EH domain-binding protein 1 isoform X1"/>
    <property type="match status" value="1"/>
</dbReference>
<dbReference type="eggNOG" id="KOG0035">
    <property type="taxonomic scope" value="Eukaryota"/>
</dbReference>
<feature type="domain" description="Calponin-homology (CH)" evidence="6">
    <location>
        <begin position="376"/>
        <end position="481"/>
    </location>
</feature>
<feature type="region of interest" description="Disordered" evidence="5">
    <location>
        <begin position="291"/>
        <end position="374"/>
    </location>
</feature>
<feature type="region of interest" description="Disordered" evidence="5">
    <location>
        <begin position="1131"/>
        <end position="1164"/>
    </location>
</feature>
<feature type="region of interest" description="Disordered" evidence="5">
    <location>
        <begin position="710"/>
        <end position="735"/>
    </location>
</feature>
<dbReference type="Pfam" id="PF12130">
    <property type="entry name" value="bMERB_dom"/>
    <property type="match status" value="1"/>
</dbReference>
<sequence length="1164" mass="132611">MASVWKRLQRVGKHASKFQFVASYQELMVECTKKWQPDKLVVVWTRRSRRKSSKDPHAEEFEDKEWTFVIENESPSGRRKALATSSINMKQYASPMPTQTDVKLKFKPLSKKVVSATLQFSLSCIFLREGKATDEDMQSLASLMSMKQADIGNLDDFEEDNEDDDENRVNQEEKAAKITELINKLNFLDEAEKDLATVNSNPFDDSDVAELNPFGDPDSEEPITETASPRRTEDSFYNNSYNPFKEVQTPQYLNPFDEPEAFVTIKDSPPQSTKRKNIRPVDMSKYLYADSSKTEEEELDESNPFYEPKSTPSPNNLVNPIQELETERRVKRKAPAPPVLSPKTGGVNENTVSAGKDLSTSPKPSPIPSPVLGRKPNASQSLLVWCKEVTKNYRGVKITNFTTSWRNGLSFCAILHHFRPDLIDYKSLNPQDIKENNKKAYDGFASIGISRLLEPSDMVLLAIPDKLTVMTYLYQIRAHFSGQELNVVQIEENSSKSTYKVGNYETDTNSSVDQEKFYAELSDLKREPELQQPISGAVDFLSQDDSVFVNDSGVGESESERQTPDDHLSPSTASPYCRRTKSDTEPQKSQQSSGRTSGSDDPGICSNTDSTQAQVLLGKKRLLKAETLELSDLYVSDKKKDMSPPFICEETDEQKLQTLDISSNLEKEKLENSRSLECRSDPESPIKKTSLSPTSKLGYSYSRDLDLAKKKHASLRQTESDPDADRTTLNHADHSSKIVQHRMLSRQEELKERARVLLEQARRDAALKAGNKHSTNAATPFCNRQLSDQQDEERRRQLRERARQLIAEARSGVKMSELPSYGEMAAEKLKERSKACGDENDNIEIDTNEEIPEGFVVGGGDELTNLENDLDTPEQNSKLVDLKLKKLLEVQPQVANSPSSAAQKAVTESSEQDIKNGTEDLRTERLQKTTERFRSPVVFSKDSTVRKTQLQSFSQYIENRPEMKRQRSIQEDTKKGNEEKAAITETQRKPSEDEVLNKGFKDTSQYVVGELAALENEQKQIDTRAALVEKRLRYLMDTGRNTEEEEAMMQEWFMLVNKKNALIRRMNQLSLLEKEHDLERRYELLNRELRAMLAIEDWQKTEAQKRREQLLLDELVALVNKRDALVRDLDAQEKQAEEEDEHLERTLEQNKGKMAKKEEKCVLQ</sequence>
<dbReference type="ExpressionAtlas" id="F6VU81">
    <property type="expression patterns" value="baseline and differential"/>
</dbReference>
<dbReference type="VGNC" id="VGNC:72138">
    <property type="gene designation" value="EHBP1"/>
</dbReference>
<dbReference type="SMART" id="SM00033">
    <property type="entry name" value="CH"/>
    <property type="match status" value="1"/>
</dbReference>
<reference evidence="9" key="3">
    <citation type="submission" date="2025-08" db="UniProtKB">
        <authorList>
            <consortium name="Ensembl"/>
        </authorList>
    </citation>
    <scope>IDENTIFICATION</scope>
    <source>
        <strain evidence="9">17573</strain>
    </source>
</reference>
<dbReference type="PANTHER" id="PTHR23167">
    <property type="entry name" value="CALPONIN HOMOLOGY DOMAIN-CONTAINING PROTEIN DDB_G0272472-RELATED"/>
    <property type="match status" value="1"/>
</dbReference>
<keyword evidence="10" id="KW-1185">Reference proteome</keyword>
<keyword evidence="3" id="KW-0967">Endosome</keyword>
<dbReference type="InterPro" id="IPR001715">
    <property type="entry name" value="CH_dom"/>
</dbReference>
<feature type="compositionally biased region" description="Basic and acidic residues" evidence="5">
    <location>
        <begin position="558"/>
        <end position="568"/>
    </location>
</feature>
<feature type="region of interest" description="Disordered" evidence="5">
    <location>
        <begin position="549"/>
        <end position="608"/>
    </location>
</feature>
<evidence type="ECO:0000259" key="6">
    <source>
        <dbReference type="PROSITE" id="PS50021"/>
    </source>
</evidence>
<dbReference type="InterPro" id="IPR022735">
    <property type="entry name" value="bMERB_dom"/>
</dbReference>
<feature type="compositionally biased region" description="Basic and acidic residues" evidence="5">
    <location>
        <begin position="1142"/>
        <end position="1164"/>
    </location>
</feature>
<feature type="region of interest" description="Disordered" evidence="5">
    <location>
        <begin position="853"/>
        <end position="874"/>
    </location>
</feature>
<evidence type="ECO:0000313" key="9">
    <source>
        <dbReference type="Ensembl" id="ENSMMUP00000021920.3"/>
    </source>
</evidence>
<dbReference type="PROSITE" id="PS50021">
    <property type="entry name" value="CH"/>
    <property type="match status" value="1"/>
</dbReference>
<dbReference type="Ensembl" id="ENSMMUT00000023426.4">
    <property type="protein sequence ID" value="ENSMMUP00000021920.3"/>
    <property type="gene ID" value="ENSMMUG00000016668.4"/>
</dbReference>
<evidence type="ECO:0000259" key="8">
    <source>
        <dbReference type="PROSITE" id="PS51848"/>
    </source>
</evidence>
<dbReference type="Gene3D" id="1.10.418.10">
    <property type="entry name" value="Calponin-like domain"/>
    <property type="match status" value="1"/>
</dbReference>
<dbReference type="Pfam" id="PF00307">
    <property type="entry name" value="CH"/>
    <property type="match status" value="1"/>
</dbReference>
<evidence type="ECO:0000256" key="2">
    <source>
        <dbReference type="ARBA" id="ARBA00022553"/>
    </source>
</evidence>